<gene>
    <name evidence="4" type="ORF">JOE69_002612</name>
</gene>
<dbReference type="Gene3D" id="3.40.50.720">
    <property type="entry name" value="NAD(P)-binding Rossmann-like Domain"/>
    <property type="match status" value="1"/>
</dbReference>
<dbReference type="RefSeq" id="WP_309799418.1">
    <property type="nucleotide sequence ID" value="NZ_BAAAHY010000007.1"/>
</dbReference>
<dbReference type="InterPro" id="IPR051265">
    <property type="entry name" value="HIBADH-related_NP60_sf"/>
</dbReference>
<dbReference type="PANTHER" id="PTHR43580">
    <property type="entry name" value="OXIDOREDUCTASE GLYR1-RELATED"/>
    <property type="match status" value="1"/>
</dbReference>
<keyword evidence="5" id="KW-1185">Reference proteome</keyword>
<sequence>MAKYDVGILGAGRMGAAFVRHFAAQGLDVAVWNRSPDKAEALVSSKVTALSAADELLDQADLVINLVSGYENLEKILRGRQSQSPIDLLNLSTGTPGEALAMLSALPEGSRYLDGANLNFPQDIGSERGFIGFAGSAQLWHEHRELFTSLSGDTAYLSDDASSANVLDAGYVGIFEIPSIVAFLESADYLAGNGISDDVVQKLIDVQARNLGGVLREVFAERSTGVSPGSAALGTYGLAAQLYRETVGKAGHFPKQLEAARTALDGAIAAGLGESSIAALVGRADSVRNC</sequence>
<protein>
    <submittedName>
        <fullName evidence="4">3-hydroxyisobutyrate dehydrogenase-like beta-hydroxyacid dehydrogenase</fullName>
    </submittedName>
</protein>
<evidence type="ECO:0000313" key="4">
    <source>
        <dbReference type="EMBL" id="MDR6270374.1"/>
    </source>
</evidence>
<organism evidence="4 5">
    <name type="scientific">Arthrobacter russicus</name>
    <dbReference type="NCBI Taxonomy" id="172040"/>
    <lineage>
        <taxon>Bacteria</taxon>
        <taxon>Bacillati</taxon>
        <taxon>Actinomycetota</taxon>
        <taxon>Actinomycetes</taxon>
        <taxon>Micrococcales</taxon>
        <taxon>Micrococcaceae</taxon>
        <taxon>Arthrobacter</taxon>
    </lineage>
</organism>
<evidence type="ECO:0000259" key="3">
    <source>
        <dbReference type="Pfam" id="PF03446"/>
    </source>
</evidence>
<dbReference type="Pfam" id="PF03446">
    <property type="entry name" value="NAD_binding_2"/>
    <property type="match status" value="1"/>
</dbReference>
<evidence type="ECO:0000256" key="2">
    <source>
        <dbReference type="ARBA" id="ARBA00023002"/>
    </source>
</evidence>
<dbReference type="SUPFAM" id="SSF51735">
    <property type="entry name" value="NAD(P)-binding Rossmann-fold domains"/>
    <property type="match status" value="1"/>
</dbReference>
<reference evidence="4 5" key="1">
    <citation type="submission" date="2023-07" db="EMBL/GenBank/DDBJ databases">
        <title>Sequencing the genomes of 1000 actinobacteria strains.</title>
        <authorList>
            <person name="Klenk H.-P."/>
        </authorList>
    </citation>
    <scope>NUCLEOTIDE SEQUENCE [LARGE SCALE GENOMIC DNA]</scope>
    <source>
        <strain evidence="4 5">DSM 14555</strain>
    </source>
</reference>
<dbReference type="PIRSF" id="PIRSF000103">
    <property type="entry name" value="HIBADH"/>
    <property type="match status" value="1"/>
</dbReference>
<name>A0ABU1JE07_9MICC</name>
<proteinExistence type="inferred from homology"/>
<evidence type="ECO:0000313" key="5">
    <source>
        <dbReference type="Proteomes" id="UP001185069"/>
    </source>
</evidence>
<dbReference type="InterPro" id="IPR013328">
    <property type="entry name" value="6PGD_dom2"/>
</dbReference>
<feature type="domain" description="6-phosphogluconate dehydrogenase NADP-binding" evidence="3">
    <location>
        <begin position="5"/>
        <end position="79"/>
    </location>
</feature>
<comment type="similarity">
    <text evidence="1">Belongs to the HIBADH-related family.</text>
</comment>
<dbReference type="EMBL" id="JAVDQF010000001">
    <property type="protein sequence ID" value="MDR6270374.1"/>
    <property type="molecule type" value="Genomic_DNA"/>
</dbReference>
<dbReference type="InterPro" id="IPR015815">
    <property type="entry name" value="HIBADH-related"/>
</dbReference>
<dbReference type="PANTHER" id="PTHR43580:SF2">
    <property type="entry name" value="CYTOKINE-LIKE NUCLEAR FACTOR N-PAC"/>
    <property type="match status" value="1"/>
</dbReference>
<evidence type="ECO:0000256" key="1">
    <source>
        <dbReference type="ARBA" id="ARBA00009080"/>
    </source>
</evidence>
<dbReference type="InterPro" id="IPR006115">
    <property type="entry name" value="6PGDH_NADP-bd"/>
</dbReference>
<dbReference type="InterPro" id="IPR036291">
    <property type="entry name" value="NAD(P)-bd_dom_sf"/>
</dbReference>
<dbReference type="Gene3D" id="1.10.1040.10">
    <property type="entry name" value="N-(1-d-carboxylethyl)-l-norvaline Dehydrogenase, domain 2"/>
    <property type="match status" value="1"/>
</dbReference>
<accession>A0ABU1JE07</accession>
<comment type="caution">
    <text evidence="4">The sequence shown here is derived from an EMBL/GenBank/DDBJ whole genome shotgun (WGS) entry which is preliminary data.</text>
</comment>
<keyword evidence="2" id="KW-0560">Oxidoreductase</keyword>
<dbReference type="Proteomes" id="UP001185069">
    <property type="component" value="Unassembled WGS sequence"/>
</dbReference>